<comment type="subcellular location">
    <subcellularLocation>
        <location evidence="1">Mitochondrion inner membrane</location>
        <topology evidence="1">Multi-pass membrane protein</topology>
    </subcellularLocation>
</comment>
<comment type="caution">
    <text evidence="18">The sequence shown here is derived from an EMBL/GenBank/DDBJ whole genome shotgun (WGS) entry which is preliminary data.</text>
</comment>
<feature type="transmembrane region" description="Helical" evidence="15">
    <location>
        <begin position="233"/>
        <end position="260"/>
    </location>
</feature>
<evidence type="ECO:0000256" key="6">
    <source>
        <dbReference type="ARBA" id="ARBA00022840"/>
    </source>
</evidence>
<evidence type="ECO:0000256" key="11">
    <source>
        <dbReference type="ARBA" id="ARBA00024363"/>
    </source>
</evidence>
<dbReference type="Proteomes" id="UP001303760">
    <property type="component" value="Unassembled WGS sequence"/>
</dbReference>
<feature type="domain" description="ABC transporter" evidence="16">
    <location>
        <begin position="444"/>
        <end position="680"/>
    </location>
</feature>
<feature type="compositionally biased region" description="Low complexity" evidence="14">
    <location>
        <begin position="64"/>
        <end position="73"/>
    </location>
</feature>
<evidence type="ECO:0000259" key="17">
    <source>
        <dbReference type="PROSITE" id="PS50929"/>
    </source>
</evidence>
<evidence type="ECO:0000256" key="5">
    <source>
        <dbReference type="ARBA" id="ARBA00022741"/>
    </source>
</evidence>
<comment type="similarity">
    <text evidence="11">Belongs to the ABC transporter superfamily. ABCB family. Heavy Metal importer (TC 3.A.1.210) subfamily.</text>
</comment>
<dbReference type="EMBL" id="MU860334">
    <property type="protein sequence ID" value="KAK4234724.1"/>
    <property type="molecule type" value="Genomic_DNA"/>
</dbReference>
<feature type="region of interest" description="Disordered" evidence="14">
    <location>
        <begin position="53"/>
        <end position="83"/>
    </location>
</feature>
<feature type="domain" description="ABC transmembrane type-1" evidence="17">
    <location>
        <begin position="121"/>
        <end position="409"/>
    </location>
</feature>
<reference evidence="18" key="1">
    <citation type="journal article" date="2023" name="Mol. Phylogenet. Evol.">
        <title>Genome-scale phylogeny and comparative genomics of the fungal order Sordariales.</title>
        <authorList>
            <person name="Hensen N."/>
            <person name="Bonometti L."/>
            <person name="Westerberg I."/>
            <person name="Brannstrom I.O."/>
            <person name="Guillou S."/>
            <person name="Cros-Aarteil S."/>
            <person name="Calhoun S."/>
            <person name="Haridas S."/>
            <person name="Kuo A."/>
            <person name="Mondo S."/>
            <person name="Pangilinan J."/>
            <person name="Riley R."/>
            <person name="LaButti K."/>
            <person name="Andreopoulos B."/>
            <person name="Lipzen A."/>
            <person name="Chen C."/>
            <person name="Yan M."/>
            <person name="Daum C."/>
            <person name="Ng V."/>
            <person name="Clum A."/>
            <person name="Steindorff A."/>
            <person name="Ohm R.A."/>
            <person name="Martin F."/>
            <person name="Silar P."/>
            <person name="Natvig D.O."/>
            <person name="Lalanne C."/>
            <person name="Gautier V."/>
            <person name="Ament-Velasquez S.L."/>
            <person name="Kruys A."/>
            <person name="Hutchinson M.I."/>
            <person name="Powell A.J."/>
            <person name="Barry K."/>
            <person name="Miller A.N."/>
            <person name="Grigoriev I.V."/>
            <person name="Debuchy R."/>
            <person name="Gladieux P."/>
            <person name="Hiltunen Thoren M."/>
            <person name="Johannesson H."/>
        </authorList>
    </citation>
    <scope>NUCLEOTIDE SEQUENCE</scope>
    <source>
        <strain evidence="18">CBS 532.94</strain>
    </source>
</reference>
<dbReference type="InterPro" id="IPR017871">
    <property type="entry name" value="ABC_transporter-like_CS"/>
</dbReference>
<evidence type="ECO:0000313" key="18">
    <source>
        <dbReference type="EMBL" id="KAK4234724.1"/>
    </source>
</evidence>
<dbReference type="FunFam" id="3.40.50.300:FF:000186">
    <property type="entry name" value="ATP-binding cassette sub-family B member 7, mitochondrial"/>
    <property type="match status" value="1"/>
</dbReference>
<dbReference type="InterPro" id="IPR027417">
    <property type="entry name" value="P-loop_NTPase"/>
</dbReference>
<dbReference type="Gene3D" id="1.20.1560.10">
    <property type="entry name" value="ABC transporter type 1, transmembrane domain"/>
    <property type="match status" value="1"/>
</dbReference>
<dbReference type="SUPFAM" id="SSF90123">
    <property type="entry name" value="ABC transporter transmembrane region"/>
    <property type="match status" value="1"/>
</dbReference>
<feature type="transmembrane region" description="Helical" evidence="15">
    <location>
        <begin position="119"/>
        <end position="140"/>
    </location>
</feature>
<evidence type="ECO:0000256" key="2">
    <source>
        <dbReference type="ARBA" id="ARBA00011738"/>
    </source>
</evidence>
<keyword evidence="7" id="KW-0809">Transit peptide</keyword>
<evidence type="ECO:0000256" key="7">
    <source>
        <dbReference type="ARBA" id="ARBA00022946"/>
    </source>
</evidence>
<dbReference type="Pfam" id="PF00664">
    <property type="entry name" value="ABC_membrane"/>
    <property type="match status" value="1"/>
</dbReference>
<dbReference type="GO" id="GO:0140466">
    <property type="term" value="P:iron-sulfur cluster export from the mitochondrion"/>
    <property type="evidence" value="ECO:0007669"/>
    <property type="project" value="UniProtKB-ARBA"/>
</dbReference>
<dbReference type="GO" id="GO:0016887">
    <property type="term" value="F:ATP hydrolysis activity"/>
    <property type="evidence" value="ECO:0007669"/>
    <property type="project" value="InterPro"/>
</dbReference>
<dbReference type="Pfam" id="PF00005">
    <property type="entry name" value="ABC_tran"/>
    <property type="match status" value="1"/>
</dbReference>
<dbReference type="CDD" id="cd18582">
    <property type="entry name" value="ABC_6TM_ATM1_ABCB7"/>
    <property type="match status" value="1"/>
</dbReference>
<feature type="transmembrane region" description="Helical" evidence="15">
    <location>
        <begin position="266"/>
        <end position="286"/>
    </location>
</feature>
<dbReference type="PROSITE" id="PS50893">
    <property type="entry name" value="ABC_TRANSPORTER_2"/>
    <property type="match status" value="1"/>
</dbReference>
<keyword evidence="3" id="KW-0813">Transport</keyword>
<dbReference type="PANTHER" id="PTHR24221">
    <property type="entry name" value="ATP-BINDING CASSETTE SUB-FAMILY B"/>
    <property type="match status" value="1"/>
</dbReference>
<dbReference type="GO" id="GO:0005524">
    <property type="term" value="F:ATP binding"/>
    <property type="evidence" value="ECO:0007669"/>
    <property type="project" value="UniProtKB-KW"/>
</dbReference>
<proteinExistence type="inferred from homology"/>
<dbReference type="GO" id="GO:0005743">
    <property type="term" value="C:mitochondrial inner membrane"/>
    <property type="evidence" value="ECO:0007669"/>
    <property type="project" value="UniProtKB-SubCell"/>
</dbReference>
<dbReference type="FunFam" id="1.20.1560.10:FF:000004">
    <property type="entry name" value="ATP-binding cassette sub-family B member 7"/>
    <property type="match status" value="1"/>
</dbReference>
<keyword evidence="10 15" id="KW-0472">Membrane</keyword>
<feature type="transmembrane region" description="Helical" evidence="15">
    <location>
        <begin position="356"/>
        <end position="378"/>
    </location>
</feature>
<dbReference type="SMART" id="SM00382">
    <property type="entry name" value="AAA"/>
    <property type="match status" value="1"/>
</dbReference>
<dbReference type="GO" id="GO:0006879">
    <property type="term" value="P:intracellular iron ion homeostasis"/>
    <property type="evidence" value="ECO:0007669"/>
    <property type="project" value="TreeGrafter"/>
</dbReference>
<evidence type="ECO:0000256" key="1">
    <source>
        <dbReference type="ARBA" id="ARBA00004448"/>
    </source>
</evidence>
<dbReference type="InterPro" id="IPR036640">
    <property type="entry name" value="ABC1_TM_sf"/>
</dbReference>
<dbReference type="InterPro" id="IPR039421">
    <property type="entry name" value="Type_1_exporter"/>
</dbReference>
<dbReference type="Gene3D" id="3.40.50.300">
    <property type="entry name" value="P-loop containing nucleotide triphosphate hydrolases"/>
    <property type="match status" value="1"/>
</dbReference>
<evidence type="ECO:0000256" key="13">
    <source>
        <dbReference type="ARBA" id="ARBA00040792"/>
    </source>
</evidence>
<gene>
    <name evidence="18" type="ORF">C8A03DRAFT_47006</name>
</gene>
<evidence type="ECO:0000256" key="9">
    <source>
        <dbReference type="ARBA" id="ARBA00022989"/>
    </source>
</evidence>
<dbReference type="GO" id="GO:0140359">
    <property type="term" value="F:ABC-type transporter activity"/>
    <property type="evidence" value="ECO:0007669"/>
    <property type="project" value="InterPro"/>
</dbReference>
<evidence type="ECO:0000256" key="4">
    <source>
        <dbReference type="ARBA" id="ARBA00022692"/>
    </source>
</evidence>
<keyword evidence="4 15" id="KW-0812">Transmembrane</keyword>
<evidence type="ECO:0000256" key="14">
    <source>
        <dbReference type="SAM" id="MobiDB-lite"/>
    </source>
</evidence>
<evidence type="ECO:0000259" key="16">
    <source>
        <dbReference type="PROSITE" id="PS50893"/>
    </source>
</evidence>
<evidence type="ECO:0000256" key="3">
    <source>
        <dbReference type="ARBA" id="ARBA00022448"/>
    </source>
</evidence>
<evidence type="ECO:0000313" key="19">
    <source>
        <dbReference type="Proteomes" id="UP001303760"/>
    </source>
</evidence>
<keyword evidence="5" id="KW-0547">Nucleotide-binding</keyword>
<keyword evidence="6" id="KW-0067">ATP-binding</keyword>
<reference evidence="18" key="2">
    <citation type="submission" date="2023-05" db="EMBL/GenBank/DDBJ databases">
        <authorList>
            <consortium name="Lawrence Berkeley National Laboratory"/>
            <person name="Steindorff A."/>
            <person name="Hensen N."/>
            <person name="Bonometti L."/>
            <person name="Westerberg I."/>
            <person name="Brannstrom I.O."/>
            <person name="Guillou S."/>
            <person name="Cros-Aarteil S."/>
            <person name="Calhoun S."/>
            <person name="Haridas S."/>
            <person name="Kuo A."/>
            <person name="Mondo S."/>
            <person name="Pangilinan J."/>
            <person name="Riley R."/>
            <person name="Labutti K."/>
            <person name="Andreopoulos B."/>
            <person name="Lipzen A."/>
            <person name="Chen C."/>
            <person name="Yanf M."/>
            <person name="Daum C."/>
            <person name="Ng V."/>
            <person name="Clum A."/>
            <person name="Ohm R."/>
            <person name="Martin F."/>
            <person name="Silar P."/>
            <person name="Natvig D."/>
            <person name="Lalanne C."/>
            <person name="Gautier V."/>
            <person name="Ament-Velasquez S.L."/>
            <person name="Kruys A."/>
            <person name="Hutchinson M.I."/>
            <person name="Powell A.J."/>
            <person name="Barry K."/>
            <person name="Miller A.N."/>
            <person name="Grigoriev I.V."/>
            <person name="Debuchy R."/>
            <person name="Gladieux P."/>
            <person name="Thoren M.H."/>
            <person name="Johannesson H."/>
        </authorList>
    </citation>
    <scope>NUCLEOTIDE SEQUENCE</scope>
    <source>
        <strain evidence="18">CBS 532.94</strain>
    </source>
</reference>
<dbReference type="InterPro" id="IPR011527">
    <property type="entry name" value="ABC1_TM_dom"/>
</dbReference>
<feature type="transmembrane region" description="Helical" evidence="15">
    <location>
        <begin position="152"/>
        <end position="172"/>
    </location>
</feature>
<dbReference type="SUPFAM" id="SSF52540">
    <property type="entry name" value="P-loop containing nucleoside triphosphate hydrolases"/>
    <property type="match status" value="1"/>
</dbReference>
<dbReference type="PROSITE" id="PS50929">
    <property type="entry name" value="ABC_TM1F"/>
    <property type="match status" value="1"/>
</dbReference>
<organism evidence="18 19">
    <name type="scientific">Achaetomium macrosporum</name>
    <dbReference type="NCBI Taxonomy" id="79813"/>
    <lineage>
        <taxon>Eukaryota</taxon>
        <taxon>Fungi</taxon>
        <taxon>Dikarya</taxon>
        <taxon>Ascomycota</taxon>
        <taxon>Pezizomycotina</taxon>
        <taxon>Sordariomycetes</taxon>
        <taxon>Sordariomycetidae</taxon>
        <taxon>Sordariales</taxon>
        <taxon>Chaetomiaceae</taxon>
        <taxon>Achaetomium</taxon>
    </lineage>
</organism>
<keyword evidence="18" id="KW-0378">Hydrolase</keyword>
<comment type="subunit">
    <text evidence="2">Homodimer.</text>
</comment>
<keyword evidence="8" id="KW-1278">Translocase</keyword>
<name>A0AAN7HBC1_9PEZI</name>
<evidence type="ECO:0000256" key="8">
    <source>
        <dbReference type="ARBA" id="ARBA00022967"/>
    </source>
</evidence>
<sequence>MAASLHRAKPTPLLRCRGPCAALYRRPWAPRRGTLRAPASSSLRAVFHTTTIRNYGPTTPSVETTQPATAQKQKPPPPQDPLATVDKTAQEQRKADWAIMKEMSRYLWPKDSWGDKLRVMLAVGLLVGGKVLNVQVPFYFREIVDSLNVDIAATGGTVATVAGTMIFAYGAARIGAVLSQELRNAVFSSVAQKAIRRVATKTFGHLLNLDLSFHLSKQTGGLTRAIDRGTKGISFLLTSMVFHIVPTALEISMVCGILTYQFGWEFAAITALTMTAYTAFTIWTTAWRTKFRRQANAADNKASTVAVDSLINYEAVKYFNNEQYEIGRYDKALQQYEKSSIKVATSLAFLNSGQNIIFSSALTIMMWLGAKGIVAGTLSVGDLVLINQLVFQLSVPLNFLGSVYRELRQSLLDMETLFNLQKVNVSIKEQPNAPPLTLPKGGEIRFENVTFGYHPDRPILNNLSVTIPAGKKVAVVGPSGCGKSTLLRLLFRSYEPQQGRIFIDDQDIRSVSLSSLRRSIGVVPQDTPLFNDTVELNIRYGNISAPAEAVYAAARRAHIHDRIESWPHGYQTKVGERGLMISGGEKQRLAVSRLILKDPPLLFFDEATSALDTHTEQALMANINEVLREKRRTSVFVAHRLRTIYDADLIIVLEGGRVVEMGSHRELMERNGLYAELWMAQEMLMGEHGREGEPVAEKGK</sequence>
<evidence type="ECO:0000256" key="15">
    <source>
        <dbReference type="SAM" id="Phobius"/>
    </source>
</evidence>
<evidence type="ECO:0000256" key="12">
    <source>
        <dbReference type="ARBA" id="ARBA00039906"/>
    </source>
</evidence>
<keyword evidence="9 15" id="KW-1133">Transmembrane helix</keyword>
<dbReference type="AlphaFoldDB" id="A0AAN7HBC1"/>
<protein>
    <recommendedName>
        <fullName evidence="12">Iron-sulfur clusters transporter ATM1, mitochondrial</fullName>
    </recommendedName>
    <alternativeName>
        <fullName evidence="13">Iron-sulfur clusters transporter atm1, mitochondrial</fullName>
    </alternativeName>
</protein>
<keyword evidence="19" id="KW-1185">Reference proteome</keyword>
<feature type="compositionally biased region" description="Polar residues" evidence="14">
    <location>
        <begin position="53"/>
        <end position="63"/>
    </location>
</feature>
<evidence type="ECO:0000256" key="10">
    <source>
        <dbReference type="ARBA" id="ARBA00023136"/>
    </source>
</evidence>
<dbReference type="PANTHER" id="PTHR24221:SF402">
    <property type="entry name" value="IRON-SULFUR CLUSTERS TRANSPORTER ABCB7, MITOCHONDRIAL"/>
    <property type="match status" value="1"/>
</dbReference>
<dbReference type="PROSITE" id="PS00211">
    <property type="entry name" value="ABC_TRANSPORTER_1"/>
    <property type="match status" value="1"/>
</dbReference>
<dbReference type="InterPro" id="IPR003439">
    <property type="entry name" value="ABC_transporter-like_ATP-bd"/>
</dbReference>
<accession>A0AAN7HBC1</accession>
<dbReference type="InterPro" id="IPR003593">
    <property type="entry name" value="AAA+_ATPase"/>
</dbReference>